<sequence length="271" mass="29351">MRSAEFWDLIDVLGGTADEESVARLGERLGGLPARTVEAFGTALDERIDVLAESPAIPEELRYSETAEWFAAAIIAAGRPAYEKARRAHAPFDADDWGFEEAEDLLVVGENILEPVEIELDGVQVEWLSAQRPDEVGDPLDAIDAADPLDAIDPPAEVDALDADWDVGVGTDPQVASAVADLTQARTWRSWFCTQSTRAGVVCVSVEDDAETGLNESGRPAAREYRYAVPVERLLAAADRRAEMRAVLVEAWTAVADSVGWKAPPPDPGRR</sequence>
<accession>A0AA46YJ14</accession>
<reference evidence="1" key="1">
    <citation type="submission" date="2022-01" db="EMBL/GenBank/DDBJ databases">
        <title>Nocardioidaceae gen. sp. A5X3R13.</title>
        <authorList>
            <person name="Lopez Marin M.A."/>
            <person name="Uhlik O."/>
        </authorList>
    </citation>
    <scope>NUCLEOTIDE SEQUENCE</scope>
    <source>
        <strain evidence="1">A5X3R13</strain>
    </source>
</reference>
<dbReference type="RefSeq" id="WP_271632338.1">
    <property type="nucleotide sequence ID" value="NZ_CP094970.1"/>
</dbReference>
<keyword evidence="2" id="KW-1185">Reference proteome</keyword>
<protein>
    <submittedName>
        <fullName evidence="1">DUF4240 domain-containing protein</fullName>
    </submittedName>
</protein>
<dbReference type="Proteomes" id="UP001164390">
    <property type="component" value="Chromosome"/>
</dbReference>
<gene>
    <name evidence="1" type="ORF">L0C25_14235</name>
</gene>
<dbReference type="AlphaFoldDB" id="A0AA46YJ14"/>
<dbReference type="KEGG" id="sgrg:L0C25_14235"/>
<dbReference type="EMBL" id="CP094970">
    <property type="protein sequence ID" value="UYM03702.1"/>
    <property type="molecule type" value="Genomic_DNA"/>
</dbReference>
<evidence type="ECO:0000313" key="2">
    <source>
        <dbReference type="Proteomes" id="UP001164390"/>
    </source>
</evidence>
<proteinExistence type="predicted"/>
<evidence type="ECO:0000313" key="1">
    <source>
        <dbReference type="EMBL" id="UYM03702.1"/>
    </source>
</evidence>
<name>A0AA46YJ14_9ACTN</name>
<organism evidence="1 2">
    <name type="scientific">Solicola gregarius</name>
    <dbReference type="NCBI Taxonomy" id="2908642"/>
    <lineage>
        <taxon>Bacteria</taxon>
        <taxon>Bacillati</taxon>
        <taxon>Actinomycetota</taxon>
        <taxon>Actinomycetes</taxon>
        <taxon>Propionibacteriales</taxon>
        <taxon>Nocardioidaceae</taxon>
        <taxon>Solicola</taxon>
    </lineage>
</organism>